<name>A0ABU2SR61_9ACTN</name>
<reference evidence="1" key="1">
    <citation type="submission" date="2024-05" db="EMBL/GenBank/DDBJ databases">
        <title>30 novel species of actinomycetes from the DSMZ collection.</title>
        <authorList>
            <person name="Nouioui I."/>
        </authorList>
    </citation>
    <scope>NUCLEOTIDE SEQUENCE</scope>
    <source>
        <strain evidence="1">DSM 40473</strain>
    </source>
</reference>
<keyword evidence="2" id="KW-1185">Reference proteome</keyword>
<dbReference type="EMBL" id="JAVRFI010000012">
    <property type="protein sequence ID" value="MDT0451233.1"/>
    <property type="molecule type" value="Genomic_DNA"/>
</dbReference>
<proteinExistence type="predicted"/>
<protein>
    <submittedName>
        <fullName evidence="1">Uncharacterized protein</fullName>
    </submittedName>
</protein>
<sequence length="54" mass="6066">MRHTPERIGEAPGSRCEECDHIKAAYYVASRHGDREAAAFWATEMGLHQRAAHS</sequence>
<accession>A0ABU2SR61</accession>
<gene>
    <name evidence="1" type="ORF">RM609_19390</name>
</gene>
<evidence type="ECO:0000313" key="2">
    <source>
        <dbReference type="Proteomes" id="UP001180531"/>
    </source>
</evidence>
<organism evidence="1 2">
    <name type="scientific">Streptomyces hesseae</name>
    <dbReference type="NCBI Taxonomy" id="3075519"/>
    <lineage>
        <taxon>Bacteria</taxon>
        <taxon>Bacillati</taxon>
        <taxon>Actinomycetota</taxon>
        <taxon>Actinomycetes</taxon>
        <taxon>Kitasatosporales</taxon>
        <taxon>Streptomycetaceae</taxon>
        <taxon>Streptomyces</taxon>
    </lineage>
</organism>
<comment type="caution">
    <text evidence="1">The sequence shown here is derived from an EMBL/GenBank/DDBJ whole genome shotgun (WGS) entry which is preliminary data.</text>
</comment>
<evidence type="ECO:0000313" key="1">
    <source>
        <dbReference type="EMBL" id="MDT0451233.1"/>
    </source>
</evidence>
<dbReference type="RefSeq" id="WP_311612534.1">
    <property type="nucleotide sequence ID" value="NZ_JAVRFI010000012.1"/>
</dbReference>
<dbReference type="Proteomes" id="UP001180531">
    <property type="component" value="Unassembled WGS sequence"/>
</dbReference>